<dbReference type="InterPro" id="IPR003423">
    <property type="entry name" value="OMP_efflux"/>
</dbReference>
<dbReference type="Proteomes" id="UP000325105">
    <property type="component" value="Unassembled WGS sequence"/>
</dbReference>
<comment type="caution">
    <text evidence="2">The sequence shown here is derived from an EMBL/GenBank/DDBJ whole genome shotgun (WGS) entry which is preliminary data.</text>
</comment>
<dbReference type="InterPro" id="IPR010131">
    <property type="entry name" value="MdtP/NodT-like"/>
</dbReference>
<name>A0A5S5DHX0_9SPHI</name>
<keyword evidence="3" id="KW-1185">Reference proteome</keyword>
<accession>A0A5S5DHX0</accession>
<reference evidence="2 3" key="1">
    <citation type="submission" date="2019-07" db="EMBL/GenBank/DDBJ databases">
        <title>Genomic Encyclopedia of Archaeal and Bacterial Type Strains, Phase II (KMG-II): from individual species to whole genera.</title>
        <authorList>
            <person name="Goeker M."/>
        </authorList>
    </citation>
    <scope>NUCLEOTIDE SEQUENCE [LARGE SCALE GENOMIC DNA]</scope>
    <source>
        <strain evidence="2 3">DSM 18850</strain>
    </source>
</reference>
<organism evidence="2 3">
    <name type="scientific">Sphingobacterium allocomposti</name>
    <dbReference type="NCBI Taxonomy" id="415956"/>
    <lineage>
        <taxon>Bacteria</taxon>
        <taxon>Pseudomonadati</taxon>
        <taxon>Bacteroidota</taxon>
        <taxon>Sphingobacteriia</taxon>
        <taxon>Sphingobacteriales</taxon>
        <taxon>Sphingobacteriaceae</taxon>
        <taxon>Sphingobacterium</taxon>
    </lineage>
</organism>
<comment type="similarity">
    <text evidence="1">Belongs to the outer membrane factor (OMF) (TC 1.B.17) family.</text>
</comment>
<dbReference type="EMBL" id="VNHX01000013">
    <property type="protein sequence ID" value="TYP94229.1"/>
    <property type="molecule type" value="Genomic_DNA"/>
</dbReference>
<dbReference type="PANTHER" id="PTHR30203">
    <property type="entry name" value="OUTER MEMBRANE CATION EFFLUX PROTEIN"/>
    <property type="match status" value="1"/>
</dbReference>
<dbReference type="PANTHER" id="PTHR30203:SF23">
    <property type="entry name" value="OUTER MEMBRANE EFFLUX PROTEIN"/>
    <property type="match status" value="1"/>
</dbReference>
<sequence length="410" mass="47220">MCVGAVTVSAQAQPYGLEQLEQQFLSRNYMLIAAKFDIGRAEAEVVQEKLWPNPVLSVDEFNLWSNATSETMPPLLGSYGRTQQVSIELEQLIETAGKRKKRVAVKQLEHRMAVHEFEELVRELKKELRQTYYHVVSQKQSLLQLRAMVDLFEQLSRQYARQSQQQNVSLADYRRVQAELISLRKEQLELEDDIASSIHVLRVLTQLDDITVDQLQDGNTFESRLARLPADVVSLALSQNIGLKRQLTAVEQAEAELRLEKANRKPDLTLQVGYDRGGNIMQDFVGLGVSMDLPLFNRNKGNIQAAKQSVELQRAQQASLQWELESAVRKRRDQLLRYERMLQDWSADAIHEQQAMVDRYRKHLQGQQITLMEFIDFVQAAREAHGAFLDVWENYNTTLEELQYLVGSDF</sequence>
<dbReference type="GO" id="GO:0015562">
    <property type="term" value="F:efflux transmembrane transporter activity"/>
    <property type="evidence" value="ECO:0007669"/>
    <property type="project" value="InterPro"/>
</dbReference>
<gene>
    <name evidence="2" type="ORF">BC792_11397</name>
</gene>
<evidence type="ECO:0000313" key="3">
    <source>
        <dbReference type="Proteomes" id="UP000325105"/>
    </source>
</evidence>
<dbReference type="Gene3D" id="1.20.1600.10">
    <property type="entry name" value="Outer membrane efflux proteins (OEP)"/>
    <property type="match status" value="1"/>
</dbReference>
<dbReference type="AlphaFoldDB" id="A0A5S5DHX0"/>
<protein>
    <submittedName>
        <fullName evidence="2">Cobalt-zinc-cadmium efflux system outer membrane protein</fullName>
    </submittedName>
</protein>
<dbReference type="Pfam" id="PF02321">
    <property type="entry name" value="OEP"/>
    <property type="match status" value="1"/>
</dbReference>
<evidence type="ECO:0000256" key="1">
    <source>
        <dbReference type="ARBA" id="ARBA00007613"/>
    </source>
</evidence>
<evidence type="ECO:0000313" key="2">
    <source>
        <dbReference type="EMBL" id="TYP94229.1"/>
    </source>
</evidence>
<dbReference type="SUPFAM" id="SSF56954">
    <property type="entry name" value="Outer membrane efflux proteins (OEP)"/>
    <property type="match status" value="1"/>
</dbReference>
<proteinExistence type="inferred from homology"/>